<keyword evidence="3" id="KW-1185">Reference proteome</keyword>
<feature type="coiled-coil region" evidence="1">
    <location>
        <begin position="220"/>
        <end position="345"/>
    </location>
</feature>
<dbReference type="WBParaSite" id="nRc.2.0.1.t27554-RA">
    <property type="protein sequence ID" value="nRc.2.0.1.t27554-RA"/>
    <property type="gene ID" value="nRc.2.0.1.g27554"/>
</dbReference>
<proteinExistence type="predicted"/>
<protein>
    <submittedName>
        <fullName evidence="4">Uncharacterized protein</fullName>
    </submittedName>
</protein>
<evidence type="ECO:0000313" key="3">
    <source>
        <dbReference type="Proteomes" id="UP000887565"/>
    </source>
</evidence>
<feature type="coiled-coil region" evidence="1">
    <location>
        <begin position="1"/>
        <end position="35"/>
    </location>
</feature>
<evidence type="ECO:0000313" key="4">
    <source>
        <dbReference type="WBParaSite" id="nRc.2.0.1.t27554-RA"/>
    </source>
</evidence>
<dbReference type="AlphaFoldDB" id="A0A915JMV2"/>
<feature type="region of interest" description="Disordered" evidence="2">
    <location>
        <begin position="418"/>
        <end position="453"/>
    </location>
</feature>
<dbReference type="Proteomes" id="UP000887565">
    <property type="component" value="Unplaced"/>
</dbReference>
<evidence type="ECO:0000256" key="1">
    <source>
        <dbReference type="SAM" id="Coils"/>
    </source>
</evidence>
<evidence type="ECO:0000256" key="2">
    <source>
        <dbReference type="SAM" id="MobiDB-lite"/>
    </source>
</evidence>
<organism evidence="3 4">
    <name type="scientific">Romanomermis culicivorax</name>
    <name type="common">Nematode worm</name>
    <dbReference type="NCBI Taxonomy" id="13658"/>
    <lineage>
        <taxon>Eukaryota</taxon>
        <taxon>Metazoa</taxon>
        <taxon>Ecdysozoa</taxon>
        <taxon>Nematoda</taxon>
        <taxon>Enoplea</taxon>
        <taxon>Dorylaimia</taxon>
        <taxon>Mermithida</taxon>
        <taxon>Mermithoidea</taxon>
        <taxon>Mermithidae</taxon>
        <taxon>Romanomermis</taxon>
    </lineage>
</organism>
<keyword evidence="1" id="KW-0175">Coiled coil</keyword>
<accession>A0A915JMV2</accession>
<name>A0A915JMV2_ROMCU</name>
<sequence length="453" mass="52901">MDSGRQEVAVLDETVRKLKDERDRLAKQLDAVNRDAADVHMELHARKIGKENFEQKCNSLWGQLQEELSKDVDVRLTKNVFENYRILRRKIRQPAVVYSIYRPPNLSRNAYRMEKLDIELNRLSNAKKYVGTEKGNVEGILRLRCQGPEKLKNLEIRQMAQNQLFTVKPKAPDVSDMEKGLERLRNVLHRHGYENDGIRGMITKKNVMFADQQLDLKFLLEKTTKILNMLLQKKRKLREELDICLEKLKRLLDQDDEDQFSLEIGLSRVAELKDQLRSLERKLHDFRKRISLLKRKSTELKAELVILVESLDRKKAINVQLGNLVQDMEKDAETREIRKKEEEEDHTLVKSRKNDQDDMKVIKEAIQILEELDATRLPPAWLSNQVDRIVAEGQRRIAEEGLKPDQVQRSAIKMIEHKRMTSREVETEKTLETDGPLIGKNSNAKKSPTVHRG</sequence>
<reference evidence="4" key="1">
    <citation type="submission" date="2022-11" db="UniProtKB">
        <authorList>
            <consortium name="WormBaseParasite"/>
        </authorList>
    </citation>
    <scope>IDENTIFICATION</scope>
</reference>
<feature type="compositionally biased region" description="Basic and acidic residues" evidence="2">
    <location>
        <begin position="418"/>
        <end position="432"/>
    </location>
</feature>